<proteinExistence type="predicted"/>
<feature type="compositionally biased region" description="Basic residues" evidence="1">
    <location>
        <begin position="1"/>
        <end position="12"/>
    </location>
</feature>
<sequence>MEYIIRKIRRRPPSPCSPRKIALSKESSKKSSCIKEKYVGKTLCPSSPPPPSPCSPRISPCVSPSMDEISDVGLQSLIAAKESPTNYFTGGTLCPPPSPCSSHNSTCVSITMDEIAGIELDPMPAEKIAVSKESSKESSCCCPLWYDTVIEEKEFVNYPTEFLNSFVVPGLPPHKLQLKVGAPINSTPKFRSTETL</sequence>
<gene>
    <name evidence="3" type="ORF">AVEN_239786_1</name>
</gene>
<accession>A0A4Y2EWZ1</accession>
<feature type="domain" description="DNA helicase Pif1-like 2B" evidence="2">
    <location>
        <begin position="161"/>
        <end position="184"/>
    </location>
</feature>
<dbReference type="Pfam" id="PF21530">
    <property type="entry name" value="Pif1_2B_dom"/>
    <property type="match status" value="1"/>
</dbReference>
<feature type="region of interest" description="Disordered" evidence="1">
    <location>
        <begin position="1"/>
        <end position="31"/>
    </location>
</feature>
<dbReference type="EMBL" id="BGPR01000707">
    <property type="protein sequence ID" value="GBM32394.1"/>
    <property type="molecule type" value="Genomic_DNA"/>
</dbReference>
<dbReference type="Proteomes" id="UP000499080">
    <property type="component" value="Unassembled WGS sequence"/>
</dbReference>
<dbReference type="InterPro" id="IPR049163">
    <property type="entry name" value="Pif1-like_2B_dom"/>
</dbReference>
<reference evidence="3 4" key="1">
    <citation type="journal article" date="2019" name="Sci. Rep.">
        <title>Orb-weaving spider Araneus ventricosus genome elucidates the spidroin gene catalogue.</title>
        <authorList>
            <person name="Kono N."/>
            <person name="Nakamura H."/>
            <person name="Ohtoshi R."/>
            <person name="Moran D.A.P."/>
            <person name="Shinohara A."/>
            <person name="Yoshida Y."/>
            <person name="Fujiwara M."/>
            <person name="Mori M."/>
            <person name="Tomita M."/>
            <person name="Arakawa K."/>
        </authorList>
    </citation>
    <scope>NUCLEOTIDE SEQUENCE [LARGE SCALE GENOMIC DNA]</scope>
</reference>
<keyword evidence="4" id="KW-1185">Reference proteome</keyword>
<evidence type="ECO:0000313" key="3">
    <source>
        <dbReference type="EMBL" id="GBM32394.1"/>
    </source>
</evidence>
<name>A0A4Y2EWZ1_ARAVE</name>
<dbReference type="AlphaFoldDB" id="A0A4Y2EWZ1"/>
<organism evidence="3 4">
    <name type="scientific">Araneus ventricosus</name>
    <name type="common">Orbweaver spider</name>
    <name type="synonym">Epeira ventricosa</name>
    <dbReference type="NCBI Taxonomy" id="182803"/>
    <lineage>
        <taxon>Eukaryota</taxon>
        <taxon>Metazoa</taxon>
        <taxon>Ecdysozoa</taxon>
        <taxon>Arthropoda</taxon>
        <taxon>Chelicerata</taxon>
        <taxon>Arachnida</taxon>
        <taxon>Araneae</taxon>
        <taxon>Araneomorphae</taxon>
        <taxon>Entelegynae</taxon>
        <taxon>Araneoidea</taxon>
        <taxon>Araneidae</taxon>
        <taxon>Araneus</taxon>
    </lineage>
</organism>
<comment type="caution">
    <text evidence="3">The sequence shown here is derived from an EMBL/GenBank/DDBJ whole genome shotgun (WGS) entry which is preliminary data.</text>
</comment>
<evidence type="ECO:0000313" key="4">
    <source>
        <dbReference type="Proteomes" id="UP000499080"/>
    </source>
</evidence>
<evidence type="ECO:0000259" key="2">
    <source>
        <dbReference type="Pfam" id="PF21530"/>
    </source>
</evidence>
<evidence type="ECO:0000256" key="1">
    <source>
        <dbReference type="SAM" id="MobiDB-lite"/>
    </source>
</evidence>
<protein>
    <recommendedName>
        <fullName evidence="2">DNA helicase Pif1-like 2B domain-containing protein</fullName>
    </recommendedName>
</protein>